<feature type="compositionally biased region" description="Basic and acidic residues" evidence="1">
    <location>
        <begin position="103"/>
        <end position="117"/>
    </location>
</feature>
<reference evidence="2 3" key="1">
    <citation type="journal article" date="2014" name="Proc. Natl. Acad. Sci. U.S.A.">
        <title>Trajectory and genomic determinants of fungal-pathogen speciation and host adaptation.</title>
        <authorList>
            <person name="Hu X."/>
            <person name="Xiao G."/>
            <person name="Zheng P."/>
            <person name="Shang Y."/>
            <person name="Su Y."/>
            <person name="Zhang X."/>
            <person name="Liu X."/>
            <person name="Zhan S."/>
            <person name="St Leger R.J."/>
            <person name="Wang C."/>
        </authorList>
    </citation>
    <scope>NUCLEOTIDE SEQUENCE [LARGE SCALE GENOMIC DNA]</scope>
    <source>
        <strain evidence="2 3">ARSEF 1941</strain>
    </source>
</reference>
<accession>A0A0B2X5L6</accession>
<gene>
    <name evidence="2" type="ORF">MAM_00059</name>
</gene>
<dbReference type="RefSeq" id="XP_040682123.1">
    <property type="nucleotide sequence ID" value="XM_040818859.1"/>
</dbReference>
<feature type="region of interest" description="Disordered" evidence="1">
    <location>
        <begin position="52"/>
        <end position="137"/>
    </location>
</feature>
<dbReference type="Proteomes" id="UP000030816">
    <property type="component" value="Unassembled WGS sequence"/>
</dbReference>
<dbReference type="AlphaFoldDB" id="A0A0B2X5L6"/>
<dbReference type="HOGENOM" id="CLU_1062022_0_0_1"/>
<comment type="caution">
    <text evidence="2">The sequence shown here is derived from an EMBL/GenBank/DDBJ whole genome shotgun (WGS) entry which is preliminary data.</text>
</comment>
<sequence>MAMGEHGKDGAGIWGWLQLSERNNISLFHLHYEDEKTGARRLSFSYSGLKSWPDGFGQTRNETPELRIKSGGGGGDDDDDDERRQQQGAAAGPEVSTSNAGSSEERREEKEESDGRRRGQMAAWGSPRKESATEREKRWKINVNKWAMIKRQKHTASKMPRGQGGAASETAGTGRTPVTIAAAYSVLGATTCKLHATRREYSGSWLVARGRGSWLVARGLSLIAHRTPRPPPAEASYALALNLAHWVESGSTAQLVNVGTLS</sequence>
<evidence type="ECO:0000256" key="1">
    <source>
        <dbReference type="SAM" id="MobiDB-lite"/>
    </source>
</evidence>
<proteinExistence type="predicted"/>
<keyword evidence="3" id="KW-1185">Reference proteome</keyword>
<dbReference type="GeneID" id="63734514"/>
<protein>
    <submittedName>
        <fullName evidence="2">Uncharacterized protein</fullName>
    </submittedName>
</protein>
<organism evidence="2 3">
    <name type="scientific">Metarhizium album (strain ARSEF 1941)</name>
    <dbReference type="NCBI Taxonomy" id="1081103"/>
    <lineage>
        <taxon>Eukaryota</taxon>
        <taxon>Fungi</taxon>
        <taxon>Dikarya</taxon>
        <taxon>Ascomycota</taxon>
        <taxon>Pezizomycotina</taxon>
        <taxon>Sordariomycetes</taxon>
        <taxon>Hypocreomycetidae</taxon>
        <taxon>Hypocreales</taxon>
        <taxon>Clavicipitaceae</taxon>
        <taxon>Metarhizium</taxon>
    </lineage>
</organism>
<name>A0A0B2X5L6_METAS</name>
<dbReference type="EMBL" id="AZHE01000001">
    <property type="protein sequence ID" value="KHO01058.1"/>
    <property type="molecule type" value="Genomic_DNA"/>
</dbReference>
<feature type="compositionally biased region" description="Basic and acidic residues" evidence="1">
    <location>
        <begin position="127"/>
        <end position="137"/>
    </location>
</feature>
<evidence type="ECO:0000313" key="2">
    <source>
        <dbReference type="EMBL" id="KHO01058.1"/>
    </source>
</evidence>
<feature type="region of interest" description="Disordered" evidence="1">
    <location>
        <begin position="153"/>
        <end position="172"/>
    </location>
</feature>
<evidence type="ECO:0000313" key="3">
    <source>
        <dbReference type="Proteomes" id="UP000030816"/>
    </source>
</evidence>